<name>A0A2D4IIE7_MICLE</name>
<sequence>MGNGRKVQARGKRAAYAQHPPTITTSHSLDCCIIAHSRVGRNHLTFILCLSYHFSSSLSLSSSSSSRPTESRSRKSLISYLPFPLSEALQVQDGVRGMTLLLHGVKERN</sequence>
<accession>A0A2D4IIE7</accession>
<reference evidence="1" key="1">
    <citation type="submission" date="2017-07" db="EMBL/GenBank/DDBJ databases">
        <authorList>
            <person name="Mikheyev A."/>
            <person name="Grau M."/>
        </authorList>
    </citation>
    <scope>NUCLEOTIDE SEQUENCE</scope>
    <source>
        <tissue evidence="1">Venom_gland</tissue>
    </source>
</reference>
<dbReference type="EMBL" id="IACK01110658">
    <property type="protein sequence ID" value="LAA83983.1"/>
    <property type="molecule type" value="Transcribed_RNA"/>
</dbReference>
<proteinExistence type="predicted"/>
<evidence type="ECO:0000313" key="1">
    <source>
        <dbReference type="EMBL" id="LAA83983.1"/>
    </source>
</evidence>
<protein>
    <submittedName>
        <fullName evidence="1">Uncharacterized protein</fullName>
    </submittedName>
</protein>
<organism evidence="1">
    <name type="scientific">Micrurus lemniscatus lemniscatus</name>
    <dbReference type="NCBI Taxonomy" id="129467"/>
    <lineage>
        <taxon>Eukaryota</taxon>
        <taxon>Metazoa</taxon>
        <taxon>Chordata</taxon>
        <taxon>Craniata</taxon>
        <taxon>Vertebrata</taxon>
        <taxon>Euteleostomi</taxon>
        <taxon>Lepidosauria</taxon>
        <taxon>Squamata</taxon>
        <taxon>Bifurcata</taxon>
        <taxon>Unidentata</taxon>
        <taxon>Episquamata</taxon>
        <taxon>Toxicofera</taxon>
        <taxon>Serpentes</taxon>
        <taxon>Colubroidea</taxon>
        <taxon>Elapidae</taxon>
        <taxon>Elapinae</taxon>
        <taxon>Micrurus</taxon>
    </lineage>
</organism>
<reference evidence="1" key="2">
    <citation type="submission" date="2017-11" db="EMBL/GenBank/DDBJ databases">
        <title>Coralsnake Venomics: Analyses of Venom Gland Transcriptomes and Proteomes of Six Brazilian Taxa.</title>
        <authorList>
            <person name="Aird S.D."/>
            <person name="Jorge da Silva N."/>
            <person name="Qiu L."/>
            <person name="Villar-Briones A."/>
            <person name="Aparecida-Saddi V."/>
            <person name="Campos-Telles M.P."/>
            <person name="Grau M."/>
            <person name="Mikheyev A.S."/>
        </authorList>
    </citation>
    <scope>NUCLEOTIDE SEQUENCE</scope>
    <source>
        <tissue evidence="1">Venom_gland</tissue>
    </source>
</reference>
<dbReference type="AlphaFoldDB" id="A0A2D4IIE7"/>